<name>A0A0C9WLZ4_9AGAR</name>
<feature type="non-terminal residue" evidence="1">
    <location>
        <position position="1"/>
    </location>
</feature>
<evidence type="ECO:0000313" key="1">
    <source>
        <dbReference type="EMBL" id="KIJ90730.1"/>
    </source>
</evidence>
<keyword evidence="2" id="KW-1185">Reference proteome</keyword>
<organism evidence="1 2">
    <name type="scientific">Laccaria amethystina LaAM-08-1</name>
    <dbReference type="NCBI Taxonomy" id="1095629"/>
    <lineage>
        <taxon>Eukaryota</taxon>
        <taxon>Fungi</taxon>
        <taxon>Dikarya</taxon>
        <taxon>Basidiomycota</taxon>
        <taxon>Agaricomycotina</taxon>
        <taxon>Agaricomycetes</taxon>
        <taxon>Agaricomycetidae</taxon>
        <taxon>Agaricales</taxon>
        <taxon>Agaricineae</taxon>
        <taxon>Hydnangiaceae</taxon>
        <taxon>Laccaria</taxon>
    </lineage>
</organism>
<accession>A0A0C9WLZ4</accession>
<reference evidence="1 2" key="1">
    <citation type="submission" date="2014-04" db="EMBL/GenBank/DDBJ databases">
        <authorList>
            <consortium name="DOE Joint Genome Institute"/>
            <person name="Kuo A."/>
            <person name="Kohler A."/>
            <person name="Nagy L.G."/>
            <person name="Floudas D."/>
            <person name="Copeland A."/>
            <person name="Barry K.W."/>
            <person name="Cichocki N."/>
            <person name="Veneault-Fourrey C."/>
            <person name="LaButti K."/>
            <person name="Lindquist E.A."/>
            <person name="Lipzen A."/>
            <person name="Lundell T."/>
            <person name="Morin E."/>
            <person name="Murat C."/>
            <person name="Sun H."/>
            <person name="Tunlid A."/>
            <person name="Henrissat B."/>
            <person name="Grigoriev I.V."/>
            <person name="Hibbett D.S."/>
            <person name="Martin F."/>
            <person name="Nordberg H.P."/>
            <person name="Cantor M.N."/>
            <person name="Hua S.X."/>
        </authorList>
    </citation>
    <scope>NUCLEOTIDE SEQUENCE [LARGE SCALE GENOMIC DNA]</scope>
    <source>
        <strain evidence="1 2">LaAM-08-1</strain>
    </source>
</reference>
<reference evidence="2" key="2">
    <citation type="submission" date="2015-01" db="EMBL/GenBank/DDBJ databases">
        <title>Evolutionary Origins and Diversification of the Mycorrhizal Mutualists.</title>
        <authorList>
            <consortium name="DOE Joint Genome Institute"/>
            <consortium name="Mycorrhizal Genomics Consortium"/>
            <person name="Kohler A."/>
            <person name="Kuo A."/>
            <person name="Nagy L.G."/>
            <person name="Floudas D."/>
            <person name="Copeland A."/>
            <person name="Barry K.W."/>
            <person name="Cichocki N."/>
            <person name="Veneault-Fourrey C."/>
            <person name="LaButti K."/>
            <person name="Lindquist E.A."/>
            <person name="Lipzen A."/>
            <person name="Lundell T."/>
            <person name="Morin E."/>
            <person name="Murat C."/>
            <person name="Riley R."/>
            <person name="Ohm R."/>
            <person name="Sun H."/>
            <person name="Tunlid A."/>
            <person name="Henrissat B."/>
            <person name="Grigoriev I.V."/>
            <person name="Hibbett D.S."/>
            <person name="Martin F."/>
        </authorList>
    </citation>
    <scope>NUCLEOTIDE SEQUENCE [LARGE SCALE GENOMIC DNA]</scope>
    <source>
        <strain evidence="2">LaAM-08-1</strain>
    </source>
</reference>
<dbReference type="Proteomes" id="UP000054477">
    <property type="component" value="Unassembled WGS sequence"/>
</dbReference>
<gene>
    <name evidence="1" type="ORF">K443DRAFT_657949</name>
</gene>
<evidence type="ECO:0000313" key="2">
    <source>
        <dbReference type="Proteomes" id="UP000054477"/>
    </source>
</evidence>
<proteinExistence type="predicted"/>
<protein>
    <submittedName>
        <fullName evidence="1">Uncharacterized protein</fullName>
    </submittedName>
</protein>
<dbReference type="EMBL" id="KN839122">
    <property type="protein sequence ID" value="KIJ90730.1"/>
    <property type="molecule type" value="Genomic_DNA"/>
</dbReference>
<sequence>DEPTPTRELFVIVLNLSAATGSKICLQRTSERTIAKMDDWKQRCPQPPSIPPTLRL</sequence>
<dbReference type="HOGENOM" id="CLU_3019897_0_0_1"/>
<dbReference type="AlphaFoldDB" id="A0A0C9WLZ4"/>